<sequence>IYYIWAKNWVKGIWFKKFPVVLTAVFKRYNYYFENKFKNYFGGNLTGKNKGVNLRNEKPQQQN</sequence>
<evidence type="ECO:0000313" key="2">
    <source>
        <dbReference type="Proteomes" id="UP000294847"/>
    </source>
</evidence>
<accession>A0A4P7N0W8</accession>
<gene>
    <name evidence="1" type="ORF">PoMZ_00883</name>
</gene>
<proteinExistence type="predicted"/>
<protein>
    <submittedName>
        <fullName evidence="1">Uncharacterized protein</fullName>
    </submittedName>
</protein>
<reference evidence="1 2" key="1">
    <citation type="journal article" date="2019" name="Mol. Biol. Evol.">
        <title>Blast fungal genomes show frequent chromosomal changes, gene gains and losses, and effector gene turnover.</title>
        <authorList>
            <person name="Gomez Luciano L.B."/>
            <person name="Jason Tsai I."/>
            <person name="Chuma I."/>
            <person name="Tosa Y."/>
            <person name="Chen Y.H."/>
            <person name="Li J.Y."/>
            <person name="Li M.Y."/>
            <person name="Jade Lu M.Y."/>
            <person name="Nakayashiki H."/>
            <person name="Li W.H."/>
        </authorList>
    </citation>
    <scope>NUCLEOTIDE SEQUENCE [LARGE SCALE GENOMIC DNA]</scope>
    <source>
        <strain evidence="1">MZ5-1-6</strain>
    </source>
</reference>
<evidence type="ECO:0000313" key="1">
    <source>
        <dbReference type="EMBL" id="QBZ55977.1"/>
    </source>
</evidence>
<dbReference type="Proteomes" id="UP000294847">
    <property type="component" value="Chromosome 2"/>
</dbReference>
<name>A0A4P7N0W8_PYROR</name>
<dbReference type="AlphaFoldDB" id="A0A4P7N0W8"/>
<dbReference type="EMBL" id="CP034205">
    <property type="protein sequence ID" value="QBZ55977.1"/>
    <property type="molecule type" value="Genomic_DNA"/>
</dbReference>
<organism evidence="1 2">
    <name type="scientific">Pyricularia oryzae</name>
    <name type="common">Rice blast fungus</name>
    <name type="synonym">Magnaporthe oryzae</name>
    <dbReference type="NCBI Taxonomy" id="318829"/>
    <lineage>
        <taxon>Eukaryota</taxon>
        <taxon>Fungi</taxon>
        <taxon>Dikarya</taxon>
        <taxon>Ascomycota</taxon>
        <taxon>Pezizomycotina</taxon>
        <taxon>Sordariomycetes</taxon>
        <taxon>Sordariomycetidae</taxon>
        <taxon>Magnaporthales</taxon>
        <taxon>Pyriculariaceae</taxon>
        <taxon>Pyricularia</taxon>
    </lineage>
</organism>
<feature type="non-terminal residue" evidence="1">
    <location>
        <position position="1"/>
    </location>
</feature>